<comment type="caution">
    <text evidence="2">The sequence shown here is derived from an EMBL/GenBank/DDBJ whole genome shotgun (WGS) entry which is preliminary data.</text>
</comment>
<dbReference type="PANTHER" id="PTHR43364">
    <property type="entry name" value="NADH-SPECIFIC METHYLGLYOXAL REDUCTASE-RELATED"/>
    <property type="match status" value="1"/>
</dbReference>
<name>A0ABS1KWS0_9BACT</name>
<protein>
    <submittedName>
        <fullName evidence="2">Aldo/keto reductase</fullName>
    </submittedName>
</protein>
<evidence type="ECO:0000313" key="2">
    <source>
        <dbReference type="EMBL" id="MBL0743895.1"/>
    </source>
</evidence>
<feature type="domain" description="NADP-dependent oxidoreductase" evidence="1">
    <location>
        <begin position="15"/>
        <end position="313"/>
    </location>
</feature>
<dbReference type="RefSeq" id="WP_202013475.1">
    <property type="nucleotide sequence ID" value="NZ_JAERRB010000008.1"/>
</dbReference>
<dbReference type="InterPro" id="IPR036812">
    <property type="entry name" value="NAD(P)_OxRdtase_dom_sf"/>
</dbReference>
<proteinExistence type="predicted"/>
<dbReference type="EMBL" id="JAERRB010000008">
    <property type="protein sequence ID" value="MBL0743895.1"/>
    <property type="molecule type" value="Genomic_DNA"/>
</dbReference>
<reference evidence="2 3" key="1">
    <citation type="submission" date="2021-01" db="EMBL/GenBank/DDBJ databases">
        <title>Chryseolinea sp. Jin1 Genome sequencing and assembly.</title>
        <authorList>
            <person name="Kim I."/>
        </authorList>
    </citation>
    <scope>NUCLEOTIDE SEQUENCE [LARGE SCALE GENOMIC DNA]</scope>
    <source>
        <strain evidence="2 3">Jin1</strain>
    </source>
</reference>
<dbReference type="SUPFAM" id="SSF51430">
    <property type="entry name" value="NAD(P)-linked oxidoreductase"/>
    <property type="match status" value="1"/>
</dbReference>
<gene>
    <name evidence="2" type="ORF">JI741_21870</name>
</gene>
<accession>A0ABS1KWS0</accession>
<dbReference type="Proteomes" id="UP000613030">
    <property type="component" value="Unassembled WGS sequence"/>
</dbReference>
<dbReference type="PANTHER" id="PTHR43364:SF6">
    <property type="entry name" value="OXIDOREDUCTASE-RELATED"/>
    <property type="match status" value="1"/>
</dbReference>
<organism evidence="2 3">
    <name type="scientific">Chryseolinea lacunae</name>
    <dbReference type="NCBI Taxonomy" id="2801331"/>
    <lineage>
        <taxon>Bacteria</taxon>
        <taxon>Pseudomonadati</taxon>
        <taxon>Bacteroidota</taxon>
        <taxon>Cytophagia</taxon>
        <taxon>Cytophagales</taxon>
        <taxon>Fulvivirgaceae</taxon>
        <taxon>Chryseolinea</taxon>
    </lineage>
</organism>
<dbReference type="Pfam" id="PF00248">
    <property type="entry name" value="Aldo_ket_red"/>
    <property type="match status" value="1"/>
</dbReference>
<dbReference type="InterPro" id="IPR050523">
    <property type="entry name" value="AKR_Detox_Biosynth"/>
</dbReference>
<dbReference type="Gene3D" id="3.20.20.100">
    <property type="entry name" value="NADP-dependent oxidoreductase domain"/>
    <property type="match status" value="1"/>
</dbReference>
<sequence>MEKRPLGKSGIHVAPLTFGGNVFGWTLDENKSFELLDAFVGSGFNFIDTADVYSRWKPGNSGGESENIIGRWVRARNNRSSVVIASKGGGDMGQGKKDISKAYILKAVDASLLRLQTDYIDLYQTHWDITDTPVEETLEAYAQVVKAGKVRAIGASNFSPARLREALAASAKHGYPRYETLQPEYNLYAREGFEQELEAICKENALGVINYYSLAAGFLTGKYRSEADFAKSTRGGGMQKYLNERGFKILQALDQVAKQYDTTPASVALAWLIARPSVTAPIASATSVEQLQSLVKATALRLSPDAIATLDTASAW</sequence>
<dbReference type="CDD" id="cd19081">
    <property type="entry name" value="AKR_AKR9C1"/>
    <property type="match status" value="1"/>
</dbReference>
<evidence type="ECO:0000259" key="1">
    <source>
        <dbReference type="Pfam" id="PF00248"/>
    </source>
</evidence>
<keyword evidence="3" id="KW-1185">Reference proteome</keyword>
<evidence type="ECO:0000313" key="3">
    <source>
        <dbReference type="Proteomes" id="UP000613030"/>
    </source>
</evidence>
<dbReference type="InterPro" id="IPR023210">
    <property type="entry name" value="NADP_OxRdtase_dom"/>
</dbReference>